<evidence type="ECO:0000313" key="3">
    <source>
        <dbReference type="Proteomes" id="UP000585638"/>
    </source>
</evidence>
<dbReference type="AlphaFoldDB" id="A0A7W9NKY9"/>
<dbReference type="Proteomes" id="UP000585638">
    <property type="component" value="Unassembled WGS sequence"/>
</dbReference>
<accession>A0A7W9NKY9</accession>
<dbReference type="InterPro" id="IPR006311">
    <property type="entry name" value="TAT_signal"/>
</dbReference>
<keyword evidence="1" id="KW-0732">Signal</keyword>
<gene>
    <name evidence="2" type="ORF">BJ998_007706</name>
</gene>
<evidence type="ECO:0000313" key="2">
    <source>
        <dbReference type="EMBL" id="MBB5896510.1"/>
    </source>
</evidence>
<feature type="chain" id="PRO_5038428625" evidence="1">
    <location>
        <begin position="25"/>
        <end position="447"/>
    </location>
</feature>
<proteinExistence type="predicted"/>
<keyword evidence="3" id="KW-1185">Reference proteome</keyword>
<dbReference type="RefSeq" id="WP_184868152.1">
    <property type="nucleotide sequence ID" value="NZ_BAAAWY010000016.1"/>
</dbReference>
<organism evidence="2 3">
    <name type="scientific">Kutzneria kofuensis</name>
    <dbReference type="NCBI Taxonomy" id="103725"/>
    <lineage>
        <taxon>Bacteria</taxon>
        <taxon>Bacillati</taxon>
        <taxon>Actinomycetota</taxon>
        <taxon>Actinomycetes</taxon>
        <taxon>Pseudonocardiales</taxon>
        <taxon>Pseudonocardiaceae</taxon>
        <taxon>Kutzneria</taxon>
    </lineage>
</organism>
<dbReference type="EMBL" id="JACHIR010000001">
    <property type="protein sequence ID" value="MBB5896510.1"/>
    <property type="molecule type" value="Genomic_DNA"/>
</dbReference>
<sequence length="447" mass="46481">MRMRDRRRAIILSAMGLAMASVLASVVSTQASASAAGGGHPATTGTGASTGTLPVSKTILPSAIKVDLQHEFVRLPLHKGEFKGRTVWYVLTEASDQGAADDLGLNYAPKLANAGIGCQTCVQNVTLTAPTGNVFGDGTIHFAGVPDFSPNRVLTPGNTGFPPSQAVPGAVGDANYSPFIRVAGSPTVYNAPIVAVGDGPFDVVHHTDTADRVLAVHPAAKDTGPAQFHGASVDLLFIRGFDSGQPIVYLSTDASDSTTAVLERATYVPALNNVAFTGGDDSLGSARERIFAFVNGQTGANNPQAQGLSHLILDGHAADDASLQDTALLQALSHGGDALNVQGDFPTLTQNNRRAAYSPLWEAQFGEWTPKAVQQGLNTRQTDEFQILKLAAEHPDLLTAPGGAPYGSVKALIDCPVIAYLAAEPQEDLIEPAPGSAVDFSGSYFQG</sequence>
<feature type="signal peptide" evidence="1">
    <location>
        <begin position="1"/>
        <end position="24"/>
    </location>
</feature>
<protein>
    <submittedName>
        <fullName evidence="2">Uncharacterized protein</fullName>
    </submittedName>
</protein>
<name>A0A7W9NKY9_9PSEU</name>
<reference evidence="2 3" key="1">
    <citation type="submission" date="2020-08" db="EMBL/GenBank/DDBJ databases">
        <title>Sequencing the genomes of 1000 actinobacteria strains.</title>
        <authorList>
            <person name="Klenk H.-P."/>
        </authorList>
    </citation>
    <scope>NUCLEOTIDE SEQUENCE [LARGE SCALE GENOMIC DNA]</scope>
    <source>
        <strain evidence="2 3">DSM 43851</strain>
    </source>
</reference>
<evidence type="ECO:0000256" key="1">
    <source>
        <dbReference type="SAM" id="SignalP"/>
    </source>
</evidence>
<dbReference type="PROSITE" id="PS51318">
    <property type="entry name" value="TAT"/>
    <property type="match status" value="1"/>
</dbReference>
<comment type="caution">
    <text evidence="2">The sequence shown here is derived from an EMBL/GenBank/DDBJ whole genome shotgun (WGS) entry which is preliminary data.</text>
</comment>